<dbReference type="GO" id="GO:0046872">
    <property type="term" value="F:metal ion binding"/>
    <property type="evidence" value="ECO:0007669"/>
    <property type="project" value="UniProtKB-UniRule"/>
</dbReference>
<organism evidence="2 3">
    <name type="scientific">Daphnia magna</name>
    <dbReference type="NCBI Taxonomy" id="35525"/>
    <lineage>
        <taxon>Eukaryota</taxon>
        <taxon>Metazoa</taxon>
        <taxon>Ecdysozoa</taxon>
        <taxon>Arthropoda</taxon>
        <taxon>Crustacea</taxon>
        <taxon>Branchiopoda</taxon>
        <taxon>Diplostraca</taxon>
        <taxon>Cladocera</taxon>
        <taxon>Anomopoda</taxon>
        <taxon>Daphniidae</taxon>
        <taxon>Daphnia</taxon>
    </lineage>
</organism>
<dbReference type="UniPathway" id="UPA00344"/>
<evidence type="ECO:0000313" key="2">
    <source>
        <dbReference type="EMBL" id="KZR99069.1"/>
    </source>
</evidence>
<accession>A0A164GKM4</accession>
<dbReference type="EMBL" id="LRGB01014818">
    <property type="protein sequence ID" value="KZR99069.1"/>
    <property type="molecule type" value="Genomic_DNA"/>
</dbReference>
<evidence type="ECO:0000256" key="1">
    <source>
        <dbReference type="RuleBase" id="RU365090"/>
    </source>
</evidence>
<keyword evidence="3" id="KW-1185">Reference proteome</keyword>
<reference evidence="2 3" key="1">
    <citation type="submission" date="2016-03" db="EMBL/GenBank/DDBJ databases">
        <title>EvidentialGene: Evidence-directed Construction of Genes on Genomes.</title>
        <authorList>
            <person name="Gilbert D.G."/>
            <person name="Choi J.-H."/>
            <person name="Mockaitis K."/>
            <person name="Colbourne J."/>
            <person name="Pfrender M."/>
        </authorList>
    </citation>
    <scope>NUCLEOTIDE SEQUENCE [LARGE SCALE GENOMIC DNA]</scope>
    <source>
        <strain evidence="2 3">Xinb3</strain>
        <tissue evidence="2">Complete organism</tissue>
    </source>
</reference>
<comment type="caution">
    <text evidence="2">The sequence shown here is derived from an EMBL/GenBank/DDBJ whole genome shotgun (WGS) entry which is preliminary data.</text>
</comment>
<dbReference type="PANTHER" id="PTHR10192">
    <property type="entry name" value="MOLYBDOPTERIN BIOSYNTHESIS PROTEIN"/>
    <property type="match status" value="1"/>
</dbReference>
<comment type="similarity">
    <text evidence="1">Belongs to the MoeA family.</text>
</comment>
<comment type="pathway">
    <text evidence="1">Cofactor biosynthesis; molybdopterin biosynthesis.</text>
</comment>
<comment type="catalytic activity">
    <reaction evidence="1">
        <text>adenylyl-molybdopterin + molybdate = Mo-molybdopterin + AMP + H(+)</text>
        <dbReference type="Rhea" id="RHEA:35047"/>
        <dbReference type="ChEBI" id="CHEBI:15378"/>
        <dbReference type="ChEBI" id="CHEBI:36264"/>
        <dbReference type="ChEBI" id="CHEBI:62727"/>
        <dbReference type="ChEBI" id="CHEBI:71302"/>
        <dbReference type="ChEBI" id="CHEBI:456215"/>
    </reaction>
</comment>
<name>A0A164GKM4_9CRUS</name>
<dbReference type="STRING" id="35525.A0A164GKM4"/>
<feature type="non-terminal residue" evidence="2">
    <location>
        <position position="1"/>
    </location>
</feature>
<gene>
    <name evidence="2" type="ORF">APZ42_005226</name>
</gene>
<keyword evidence="1" id="KW-0501">Molybdenum cofactor biosynthesis</keyword>
<keyword evidence="1" id="KW-0479">Metal-binding</keyword>
<keyword evidence="1" id="KW-0500">Molybdenum</keyword>
<dbReference type="GO" id="GO:0061598">
    <property type="term" value="F:molybdopterin adenylyltransferase activity"/>
    <property type="evidence" value="ECO:0007669"/>
    <property type="project" value="UniProtKB-UniRule"/>
</dbReference>
<dbReference type="InterPro" id="IPR036425">
    <property type="entry name" value="MoaB/Mog-like_dom_sf"/>
</dbReference>
<proteinExistence type="inferred from homology"/>
<comment type="catalytic activity">
    <reaction evidence="1">
        <text>molybdopterin + ATP + H(+) = adenylyl-molybdopterin + diphosphate</text>
        <dbReference type="Rhea" id="RHEA:31331"/>
        <dbReference type="ChEBI" id="CHEBI:15378"/>
        <dbReference type="ChEBI" id="CHEBI:30616"/>
        <dbReference type="ChEBI" id="CHEBI:33019"/>
        <dbReference type="ChEBI" id="CHEBI:58698"/>
        <dbReference type="ChEBI" id="CHEBI:62727"/>
    </reaction>
</comment>
<dbReference type="InterPro" id="IPR038987">
    <property type="entry name" value="MoeA-like"/>
</dbReference>
<dbReference type="GO" id="GO:0061599">
    <property type="term" value="F:molybdopterin molybdotransferase activity"/>
    <property type="evidence" value="ECO:0007669"/>
    <property type="project" value="UniProtKB-UniRule"/>
</dbReference>
<dbReference type="PANTHER" id="PTHR10192:SF5">
    <property type="entry name" value="GEPHYRIN"/>
    <property type="match status" value="1"/>
</dbReference>
<sequence length="72" mass="7589">PALRAGTRLAPAACGLLASLGLPSVRVWRRPKVAYFSTGDEILSLGEAPREGSVYDSNRYTVAGMVQALGLN</sequence>
<dbReference type="Gene3D" id="3.40.980.10">
    <property type="entry name" value="MoaB/Mog-like domain"/>
    <property type="match status" value="1"/>
</dbReference>
<evidence type="ECO:0000313" key="3">
    <source>
        <dbReference type="Proteomes" id="UP000076858"/>
    </source>
</evidence>
<dbReference type="AlphaFoldDB" id="A0A164GKM4"/>
<dbReference type="GO" id="GO:0005829">
    <property type="term" value="C:cytosol"/>
    <property type="evidence" value="ECO:0007669"/>
    <property type="project" value="TreeGrafter"/>
</dbReference>
<keyword evidence="1" id="KW-0460">Magnesium</keyword>
<dbReference type="GO" id="GO:0006777">
    <property type="term" value="P:Mo-molybdopterin cofactor biosynthetic process"/>
    <property type="evidence" value="ECO:0007669"/>
    <property type="project" value="UniProtKB-UniRule"/>
</dbReference>
<dbReference type="GO" id="GO:0005524">
    <property type="term" value="F:ATP binding"/>
    <property type="evidence" value="ECO:0007669"/>
    <property type="project" value="UniProtKB-UniRule"/>
</dbReference>
<dbReference type="SUPFAM" id="SSF53218">
    <property type="entry name" value="Molybdenum cofactor biosynthesis proteins"/>
    <property type="match status" value="1"/>
</dbReference>
<comment type="cofactor">
    <cofactor evidence="1">
        <name>Mg(2+)</name>
        <dbReference type="ChEBI" id="CHEBI:18420"/>
    </cofactor>
</comment>
<dbReference type="Proteomes" id="UP000076858">
    <property type="component" value="Unassembled WGS sequence"/>
</dbReference>
<protein>
    <submittedName>
        <fullName evidence="2">Putative Molybdenum cofactor synthesis protein cinnamon</fullName>
    </submittedName>
</protein>
<comment type="function">
    <text evidence="1">Catalyzes two steps in the biosynthesis of the molybdenum cofactor. In the first step, molybdopterin is adenylated. Subsequently, molybdate is inserted into adenylated molybdopterin and AMP is released.</text>
</comment>
<keyword evidence="1" id="KW-0808">Transferase</keyword>